<feature type="non-terminal residue" evidence="2">
    <location>
        <position position="1"/>
    </location>
</feature>
<evidence type="ECO:0000313" key="2">
    <source>
        <dbReference type="EMBL" id="TVU16856.1"/>
    </source>
</evidence>
<gene>
    <name evidence="2" type="ORF">EJB05_37013</name>
</gene>
<keyword evidence="3" id="KW-1185">Reference proteome</keyword>
<evidence type="ECO:0000259" key="1">
    <source>
        <dbReference type="PROSITE" id="PS50181"/>
    </source>
</evidence>
<proteinExistence type="predicted"/>
<accession>A0A5J9TZT9</accession>
<dbReference type="InterPro" id="IPR036047">
    <property type="entry name" value="F-box-like_dom_sf"/>
</dbReference>
<dbReference type="Proteomes" id="UP000324897">
    <property type="component" value="Unassembled WGS sequence"/>
</dbReference>
<protein>
    <recommendedName>
        <fullName evidence="1">F-box domain-containing protein</fullName>
    </recommendedName>
</protein>
<dbReference type="PROSITE" id="PS50181">
    <property type="entry name" value="FBOX"/>
    <property type="match status" value="1"/>
</dbReference>
<evidence type="ECO:0000313" key="3">
    <source>
        <dbReference type="Proteomes" id="UP000324897"/>
    </source>
</evidence>
<sequence>MARGVVRRRAVLVRRVSSSWLSQHHGPAGGADRISALPNKVLQIVLSSLPSDDAVRTSVLARR</sequence>
<dbReference type="Gramene" id="TVU16856">
    <property type="protein sequence ID" value="TVU16856"/>
    <property type="gene ID" value="EJB05_37013"/>
</dbReference>
<dbReference type="SUPFAM" id="SSF81383">
    <property type="entry name" value="F-box domain"/>
    <property type="match status" value="1"/>
</dbReference>
<dbReference type="EMBL" id="RWGY01000030">
    <property type="protein sequence ID" value="TVU16856.1"/>
    <property type="molecule type" value="Genomic_DNA"/>
</dbReference>
<dbReference type="OrthoDB" id="694540at2759"/>
<comment type="caution">
    <text evidence="2">The sequence shown here is derived from an EMBL/GenBank/DDBJ whole genome shotgun (WGS) entry which is preliminary data.</text>
</comment>
<dbReference type="AlphaFoldDB" id="A0A5J9TZT9"/>
<name>A0A5J9TZT9_9POAL</name>
<dbReference type="InterPro" id="IPR001810">
    <property type="entry name" value="F-box_dom"/>
</dbReference>
<feature type="domain" description="F-box" evidence="1">
    <location>
        <begin position="31"/>
        <end position="63"/>
    </location>
</feature>
<reference evidence="2 3" key="1">
    <citation type="journal article" date="2019" name="Sci. Rep.">
        <title>A high-quality genome of Eragrostis curvula grass provides insights into Poaceae evolution and supports new strategies to enhance forage quality.</title>
        <authorList>
            <person name="Carballo J."/>
            <person name="Santos B.A.C.M."/>
            <person name="Zappacosta D."/>
            <person name="Garbus I."/>
            <person name="Selva J.P."/>
            <person name="Gallo C.A."/>
            <person name="Diaz A."/>
            <person name="Albertini E."/>
            <person name="Caccamo M."/>
            <person name="Echenique V."/>
        </authorList>
    </citation>
    <scope>NUCLEOTIDE SEQUENCE [LARGE SCALE GENOMIC DNA]</scope>
    <source>
        <strain evidence="3">cv. Victoria</strain>
        <tissue evidence="2">Leaf</tissue>
    </source>
</reference>
<organism evidence="2 3">
    <name type="scientific">Eragrostis curvula</name>
    <name type="common">weeping love grass</name>
    <dbReference type="NCBI Taxonomy" id="38414"/>
    <lineage>
        <taxon>Eukaryota</taxon>
        <taxon>Viridiplantae</taxon>
        <taxon>Streptophyta</taxon>
        <taxon>Embryophyta</taxon>
        <taxon>Tracheophyta</taxon>
        <taxon>Spermatophyta</taxon>
        <taxon>Magnoliopsida</taxon>
        <taxon>Liliopsida</taxon>
        <taxon>Poales</taxon>
        <taxon>Poaceae</taxon>
        <taxon>PACMAD clade</taxon>
        <taxon>Chloridoideae</taxon>
        <taxon>Eragrostideae</taxon>
        <taxon>Eragrostidinae</taxon>
        <taxon>Eragrostis</taxon>
    </lineage>
</organism>